<evidence type="ECO:0000256" key="1">
    <source>
        <dbReference type="ARBA" id="ARBA00005591"/>
    </source>
</evidence>
<dbReference type="Pfam" id="PF01625">
    <property type="entry name" value="PMSR"/>
    <property type="match status" value="1"/>
</dbReference>
<evidence type="ECO:0000256" key="4">
    <source>
        <dbReference type="ARBA" id="ARBA00030273"/>
    </source>
</evidence>
<dbReference type="Proteomes" id="UP001190700">
    <property type="component" value="Unassembled WGS sequence"/>
</dbReference>
<evidence type="ECO:0000313" key="10">
    <source>
        <dbReference type="Proteomes" id="UP001190700"/>
    </source>
</evidence>
<gene>
    <name evidence="9" type="ORF">CYMTET_26029</name>
</gene>
<comment type="caution">
    <text evidence="9">The sequence shown here is derived from an EMBL/GenBank/DDBJ whole genome shotgun (WGS) entry which is preliminary data.</text>
</comment>
<dbReference type="InterPro" id="IPR050162">
    <property type="entry name" value="MsrA_MetSO_reductase"/>
</dbReference>
<keyword evidence="10" id="KW-1185">Reference proteome</keyword>
<dbReference type="PANTHER" id="PTHR42799">
    <property type="entry name" value="MITOCHONDRIAL PEPTIDE METHIONINE SULFOXIDE REDUCTASE"/>
    <property type="match status" value="1"/>
</dbReference>
<dbReference type="InterPro" id="IPR036509">
    <property type="entry name" value="Met_Sox_Rdtase_MsrA_sf"/>
</dbReference>
<protein>
    <recommendedName>
        <fullName evidence="2">peptide-methionine (S)-S-oxide reductase</fullName>
        <ecNumber evidence="2">1.8.4.11</ecNumber>
    </recommendedName>
    <alternativeName>
        <fullName evidence="5">Peptide-methionine (S)-S-oxide reductase</fullName>
    </alternativeName>
    <alternativeName>
        <fullName evidence="4">Protein-methionine-S-oxide reductase</fullName>
    </alternativeName>
</protein>
<dbReference type="PANTHER" id="PTHR42799:SF2">
    <property type="entry name" value="MITOCHONDRIAL PEPTIDE METHIONINE SULFOXIDE REDUCTASE"/>
    <property type="match status" value="1"/>
</dbReference>
<dbReference type="HAMAP" id="MF_01401">
    <property type="entry name" value="MsrA"/>
    <property type="match status" value="1"/>
</dbReference>
<dbReference type="AlphaFoldDB" id="A0AAE0KYC6"/>
<dbReference type="GO" id="GO:0005737">
    <property type="term" value="C:cytoplasm"/>
    <property type="evidence" value="ECO:0007669"/>
    <property type="project" value="TreeGrafter"/>
</dbReference>
<evidence type="ECO:0000256" key="3">
    <source>
        <dbReference type="ARBA" id="ARBA00023002"/>
    </source>
</evidence>
<organism evidence="9 10">
    <name type="scientific">Cymbomonas tetramitiformis</name>
    <dbReference type="NCBI Taxonomy" id="36881"/>
    <lineage>
        <taxon>Eukaryota</taxon>
        <taxon>Viridiplantae</taxon>
        <taxon>Chlorophyta</taxon>
        <taxon>Pyramimonadophyceae</taxon>
        <taxon>Pyramimonadales</taxon>
        <taxon>Pyramimonadaceae</taxon>
        <taxon>Cymbomonas</taxon>
    </lineage>
</organism>
<dbReference type="SUPFAM" id="SSF55068">
    <property type="entry name" value="Peptide methionine sulfoxide reductase"/>
    <property type="match status" value="1"/>
</dbReference>
<proteinExistence type="inferred from homology"/>
<evidence type="ECO:0000259" key="8">
    <source>
        <dbReference type="Pfam" id="PF01625"/>
    </source>
</evidence>
<name>A0AAE0KYC6_9CHLO</name>
<evidence type="ECO:0000313" key="9">
    <source>
        <dbReference type="EMBL" id="KAK3265276.1"/>
    </source>
</evidence>
<keyword evidence="3" id="KW-0560">Oxidoreductase</keyword>
<dbReference type="InterPro" id="IPR002569">
    <property type="entry name" value="Met_Sox_Rdtase_MsrA_dom"/>
</dbReference>
<reference evidence="9 10" key="1">
    <citation type="journal article" date="2015" name="Genome Biol. Evol.">
        <title>Comparative Genomics of a Bacterivorous Green Alga Reveals Evolutionary Causalities and Consequences of Phago-Mixotrophic Mode of Nutrition.</title>
        <authorList>
            <person name="Burns J.A."/>
            <person name="Paasch A."/>
            <person name="Narechania A."/>
            <person name="Kim E."/>
        </authorList>
    </citation>
    <scope>NUCLEOTIDE SEQUENCE [LARGE SCALE GENOMIC DNA]</scope>
    <source>
        <strain evidence="9 10">PLY_AMNH</strain>
    </source>
</reference>
<dbReference type="GO" id="GO:0034599">
    <property type="term" value="P:cellular response to oxidative stress"/>
    <property type="evidence" value="ECO:0007669"/>
    <property type="project" value="TreeGrafter"/>
</dbReference>
<sequence>MPVSSKHYVLGNPMEGPWKEGLEVIIIANGCFWGSEKGMWRLPGGGIYSTAVGYAAGFTPNPTYEEACSGMTGSTEAVQVVYDPSKISVVDVLRWFWESHDPTQGMGQGNDRGTQYRSGLYYFTEEQKILCEKSKDAYESALKAKGKGPITTEIAPASNYPEVFYYGEDYHQQYLAKPGARPYCSAQPLQIALPAFETWAPAELSAFAPKLPDAFWDKHAPSPHCVIRSPNPPIEWP</sequence>
<comment type="similarity">
    <text evidence="1">Belongs to the MsrA Met sulfoxide reductase family.</text>
</comment>
<accession>A0AAE0KYC6</accession>
<evidence type="ECO:0000256" key="2">
    <source>
        <dbReference type="ARBA" id="ARBA00012502"/>
    </source>
</evidence>
<dbReference type="EMBL" id="LGRX02014034">
    <property type="protein sequence ID" value="KAK3265276.1"/>
    <property type="molecule type" value="Genomic_DNA"/>
</dbReference>
<dbReference type="GO" id="GO:0008113">
    <property type="term" value="F:peptide-methionine (S)-S-oxide reductase activity"/>
    <property type="evidence" value="ECO:0007669"/>
    <property type="project" value="UniProtKB-EC"/>
</dbReference>
<dbReference type="NCBIfam" id="TIGR00401">
    <property type="entry name" value="msrA"/>
    <property type="match status" value="1"/>
</dbReference>
<dbReference type="EC" id="1.8.4.11" evidence="2"/>
<comment type="catalytic activity">
    <reaction evidence="7">
        <text>[thioredoxin]-disulfide + L-methionine + H2O = L-methionine (S)-S-oxide + [thioredoxin]-dithiol</text>
        <dbReference type="Rhea" id="RHEA:19993"/>
        <dbReference type="Rhea" id="RHEA-COMP:10698"/>
        <dbReference type="Rhea" id="RHEA-COMP:10700"/>
        <dbReference type="ChEBI" id="CHEBI:15377"/>
        <dbReference type="ChEBI" id="CHEBI:29950"/>
        <dbReference type="ChEBI" id="CHEBI:50058"/>
        <dbReference type="ChEBI" id="CHEBI:57844"/>
        <dbReference type="ChEBI" id="CHEBI:58772"/>
        <dbReference type="EC" id="1.8.4.11"/>
    </reaction>
</comment>
<feature type="domain" description="Peptide methionine sulphoxide reductase MsrA" evidence="8">
    <location>
        <begin position="25"/>
        <end position="184"/>
    </location>
</feature>
<evidence type="ECO:0000256" key="7">
    <source>
        <dbReference type="ARBA" id="ARBA00048782"/>
    </source>
</evidence>
<comment type="catalytic activity">
    <reaction evidence="6">
        <text>L-methionyl-[protein] + [thioredoxin]-disulfide + H2O = L-methionyl-(S)-S-oxide-[protein] + [thioredoxin]-dithiol</text>
        <dbReference type="Rhea" id="RHEA:14217"/>
        <dbReference type="Rhea" id="RHEA-COMP:10698"/>
        <dbReference type="Rhea" id="RHEA-COMP:10700"/>
        <dbReference type="Rhea" id="RHEA-COMP:12313"/>
        <dbReference type="Rhea" id="RHEA-COMP:12315"/>
        <dbReference type="ChEBI" id="CHEBI:15377"/>
        <dbReference type="ChEBI" id="CHEBI:16044"/>
        <dbReference type="ChEBI" id="CHEBI:29950"/>
        <dbReference type="ChEBI" id="CHEBI:44120"/>
        <dbReference type="ChEBI" id="CHEBI:50058"/>
        <dbReference type="EC" id="1.8.4.11"/>
    </reaction>
</comment>
<evidence type="ECO:0000256" key="6">
    <source>
        <dbReference type="ARBA" id="ARBA00047806"/>
    </source>
</evidence>
<dbReference type="Gene3D" id="3.30.1060.10">
    <property type="entry name" value="Peptide methionine sulphoxide reductase MsrA"/>
    <property type="match status" value="1"/>
</dbReference>
<evidence type="ECO:0000256" key="5">
    <source>
        <dbReference type="ARBA" id="ARBA00030643"/>
    </source>
</evidence>